<evidence type="ECO:0000256" key="1">
    <source>
        <dbReference type="SAM" id="MobiDB-lite"/>
    </source>
</evidence>
<protein>
    <submittedName>
        <fullName evidence="3">Uncharacterized protein</fullName>
    </submittedName>
</protein>
<dbReference type="AlphaFoldDB" id="A0A915ED02"/>
<keyword evidence="2" id="KW-1185">Reference proteome</keyword>
<sequence length="125" mass="14587">MPVFWQAPEEPLIWLKEVLERGVLDPEEAAHPIFAVDHKQEEIRSVVASFRRPKNAEHLSGSWKKTKEHFVQLSKSRKKLAVKNIQEKQFRPQKTDGSNDVPEKKSLPVRVPNQTFQLLLRREKA</sequence>
<evidence type="ECO:0000313" key="2">
    <source>
        <dbReference type="Proteomes" id="UP000887574"/>
    </source>
</evidence>
<dbReference type="Proteomes" id="UP000887574">
    <property type="component" value="Unplaced"/>
</dbReference>
<dbReference type="WBParaSite" id="jg5361">
    <property type="protein sequence ID" value="jg5361"/>
    <property type="gene ID" value="jg5361"/>
</dbReference>
<name>A0A915ED02_9BILA</name>
<organism evidence="2 3">
    <name type="scientific">Ditylenchus dipsaci</name>
    <dbReference type="NCBI Taxonomy" id="166011"/>
    <lineage>
        <taxon>Eukaryota</taxon>
        <taxon>Metazoa</taxon>
        <taxon>Ecdysozoa</taxon>
        <taxon>Nematoda</taxon>
        <taxon>Chromadorea</taxon>
        <taxon>Rhabditida</taxon>
        <taxon>Tylenchina</taxon>
        <taxon>Tylenchomorpha</taxon>
        <taxon>Sphaerularioidea</taxon>
        <taxon>Anguinidae</taxon>
        <taxon>Anguininae</taxon>
        <taxon>Ditylenchus</taxon>
    </lineage>
</organism>
<evidence type="ECO:0000313" key="3">
    <source>
        <dbReference type="WBParaSite" id="jg5361"/>
    </source>
</evidence>
<proteinExistence type="predicted"/>
<feature type="region of interest" description="Disordered" evidence="1">
    <location>
        <begin position="86"/>
        <end position="107"/>
    </location>
</feature>
<reference evidence="3" key="1">
    <citation type="submission" date="2022-11" db="UniProtKB">
        <authorList>
            <consortium name="WormBaseParasite"/>
        </authorList>
    </citation>
    <scope>IDENTIFICATION</scope>
</reference>
<accession>A0A915ED02</accession>